<evidence type="ECO:0000313" key="2">
    <source>
        <dbReference type="Proteomes" id="UP000559653"/>
    </source>
</evidence>
<gene>
    <name evidence="1" type="ORF">H2B03_04530</name>
</gene>
<evidence type="ECO:0000313" key="1">
    <source>
        <dbReference type="EMBL" id="MBA4452423.1"/>
    </source>
</evidence>
<comment type="caution">
    <text evidence="1">The sequence shown here is derived from an EMBL/GenBank/DDBJ whole genome shotgun (WGS) entry which is preliminary data.</text>
</comment>
<accession>A0AC60VYT7</accession>
<dbReference type="EMBL" id="JACEMZ010000023">
    <property type="protein sequence ID" value="MBA4452423.1"/>
    <property type="molecule type" value="Genomic_DNA"/>
</dbReference>
<proteinExistence type="predicted"/>
<sequence>MMSNREDFYNLYNSIMNSDDKVRFVTILDNQGDVLFGGQREGIQNYLSEEDQKKSIKHVTDAWFSRNQFSSGIGGGKYAMAEYGKVKRFTFPLNDSHIIYITTEPEVESSQFIENVLRIRESL</sequence>
<organism evidence="1 2">
    <name type="scientific">Candidatus Nitrosomaritimum aestuariumsis</name>
    <dbReference type="NCBI Taxonomy" id="3342354"/>
    <lineage>
        <taxon>Archaea</taxon>
        <taxon>Nitrososphaerota</taxon>
        <taxon>Nitrososphaeria</taxon>
        <taxon>Nitrosopumilales</taxon>
        <taxon>Nitrosopumilaceae</taxon>
        <taxon>Candidatus Nitrosomaritimum</taxon>
    </lineage>
</organism>
<name>A0AC60VYT7_9ARCH</name>
<protein>
    <submittedName>
        <fullName evidence="1">Uncharacterized protein</fullName>
    </submittedName>
</protein>
<dbReference type="Proteomes" id="UP000559653">
    <property type="component" value="Unassembled WGS sequence"/>
</dbReference>
<reference evidence="1 2" key="1">
    <citation type="journal article" date="2020" name="Appl. Environ. Microbiol.">
        <title>Genomic Characteristics of a Novel Species of Ammonia-Oxidizing Archaea from the Jiulong River Estuary.</title>
        <authorList>
            <person name="Zou D."/>
            <person name="Wan R."/>
            <person name="Han L."/>
            <person name="Xu M.N."/>
            <person name="Liu Y."/>
            <person name="Liu H."/>
            <person name="Kao S.J."/>
            <person name="Li M."/>
        </authorList>
    </citation>
    <scope>NUCLEOTIDE SEQUENCE [LARGE SCALE GENOMIC DNA]</scope>
    <source>
        <strain evidence="1">W1bin1</strain>
    </source>
</reference>